<dbReference type="EMBL" id="CP133622">
    <property type="protein sequence ID" value="WMV55693.1"/>
    <property type="molecule type" value="Genomic_DNA"/>
</dbReference>
<accession>A0AAF0V2R3</accession>
<evidence type="ECO:0000313" key="2">
    <source>
        <dbReference type="EMBL" id="WMV55693.1"/>
    </source>
</evidence>
<sequence>MSKFENYYFLSICKTLLICGLVLYLCTIFFFNDSNHFASSHLFSSLKSTISCPSTTQTTSISSTNISHIIFGLLGSQKAWHHRKSYIESWWRPNITKGYLLLDVPPQGDDLLPWSLNSPPYRISDNVSKLLKETNHVEPRVLRMVHGIMEVVREVHEGVRWIIMGDDDSIFFVDNMVDILAQYDHTKYYYFGGHSEFILSNYWYSFNQAFGGAGIIMSYPLAKEFAKNVMSCLKRYAHLRSADRTTMNCIADIGVNLSPLQGIHQIDLRGDISGFLSYHPKSLLTSLHHFDMVDPIFPSMDRVKSVFHLQKVAKYDQSRMLQQTICHKKSSNWTFSVSWGYSAHIYEKIMPRSWIQRPIETFKTWQPSPNPPYYMFDVRSPSWDPCEAPHVFFFKSVEKTQRGEIVTTYTRAWPRAIGACLSSGNFSTEYVSEIHVYSPTTKRIQIDKCECCDIIHEAGSNKADIKYRECNERAWHHRKHYVEAWWRPNVTRGHIFLDVPPRGDLLPWSLNSPPYRISDDVRKLVRETNHVDPRVLRMVHGIMEVVRQAHEGVRWVILGDDDTIFFVDNMVDILAQYDHTKYYYFGGHSEFILSNYWYSFHQGFGGAGIILSYPLAREFAHNVMSCLKRYAHLKSSDRTTMVCVADLGVNLTPLQGIHQIDLRGDISGFLSYHPKSLLTSLHHYDTVDPIFPSMTRAQAGSHLLKAAFYDQSRMLQQTICHHRSKSWTFSVSWGYSAHIYEKIMPRSWIQRPIVTFRTWQRSPTQPQYMFDVRGPSWNPCEAPHVFFFKSVEKTPRGEIVTTYTRGWPRGIGACLSSGNFSAEYVSEIRVYSPAIKRIQIDKCECCDVIHEEGSIKADIKYRECKINELIA</sequence>
<dbReference type="Gene3D" id="3.90.550.50">
    <property type="match status" value="2"/>
</dbReference>
<name>A0AAF0V2R3_SOLVR</name>
<dbReference type="FunFam" id="3.90.550.50:FF:000006">
    <property type="entry name" value="Fringe-related protein-like"/>
    <property type="match status" value="2"/>
</dbReference>
<dbReference type="PANTHER" id="PTHR10811">
    <property type="entry name" value="FRINGE-RELATED"/>
    <property type="match status" value="1"/>
</dbReference>
<evidence type="ECO:0000313" key="3">
    <source>
        <dbReference type="Proteomes" id="UP001234989"/>
    </source>
</evidence>
<keyword evidence="1" id="KW-0812">Transmembrane</keyword>
<evidence type="ECO:0000256" key="1">
    <source>
        <dbReference type="SAM" id="Phobius"/>
    </source>
</evidence>
<keyword evidence="3" id="KW-1185">Reference proteome</keyword>
<keyword evidence="1" id="KW-0472">Membrane</keyword>
<dbReference type="InterPro" id="IPR006740">
    <property type="entry name" value="DUF604"/>
</dbReference>
<dbReference type="Proteomes" id="UP001234989">
    <property type="component" value="Chromosome 11"/>
</dbReference>
<gene>
    <name evidence="2" type="ORF">MTR67_049078</name>
</gene>
<dbReference type="AlphaFoldDB" id="A0AAF0V2R3"/>
<organism evidence="2 3">
    <name type="scientific">Solanum verrucosum</name>
    <dbReference type="NCBI Taxonomy" id="315347"/>
    <lineage>
        <taxon>Eukaryota</taxon>
        <taxon>Viridiplantae</taxon>
        <taxon>Streptophyta</taxon>
        <taxon>Embryophyta</taxon>
        <taxon>Tracheophyta</taxon>
        <taxon>Spermatophyta</taxon>
        <taxon>Magnoliopsida</taxon>
        <taxon>eudicotyledons</taxon>
        <taxon>Gunneridae</taxon>
        <taxon>Pentapetalae</taxon>
        <taxon>asterids</taxon>
        <taxon>lamiids</taxon>
        <taxon>Solanales</taxon>
        <taxon>Solanaceae</taxon>
        <taxon>Solanoideae</taxon>
        <taxon>Solaneae</taxon>
        <taxon>Solanum</taxon>
    </lineage>
</organism>
<feature type="transmembrane region" description="Helical" evidence="1">
    <location>
        <begin position="7"/>
        <end position="31"/>
    </location>
</feature>
<keyword evidence="1" id="KW-1133">Transmembrane helix</keyword>
<protein>
    <recommendedName>
        <fullName evidence="4">Fringe</fullName>
    </recommendedName>
</protein>
<dbReference type="Pfam" id="PF04646">
    <property type="entry name" value="DUF604"/>
    <property type="match status" value="2"/>
</dbReference>
<evidence type="ECO:0008006" key="4">
    <source>
        <dbReference type="Google" id="ProtNLM"/>
    </source>
</evidence>
<reference evidence="2" key="1">
    <citation type="submission" date="2023-08" db="EMBL/GenBank/DDBJ databases">
        <title>A de novo genome assembly of Solanum verrucosum Schlechtendal, a Mexican diploid species geographically isolated from the other diploid A-genome species in potato relatives.</title>
        <authorList>
            <person name="Hosaka K."/>
        </authorList>
    </citation>
    <scope>NUCLEOTIDE SEQUENCE</scope>
    <source>
        <tissue evidence="2">Young leaves</tissue>
    </source>
</reference>
<proteinExistence type="predicted"/>